<keyword evidence="8" id="KW-0539">Nucleus</keyword>
<dbReference type="SMART" id="SM00220">
    <property type="entry name" value="S_TKc"/>
    <property type="match status" value="1"/>
</dbReference>
<keyword evidence="11" id="KW-1185">Reference proteome</keyword>
<evidence type="ECO:0000313" key="10">
    <source>
        <dbReference type="EMBL" id="WWD16710.1"/>
    </source>
</evidence>
<comment type="subcellular location">
    <subcellularLocation>
        <location evidence="1">Nucleus</location>
    </subcellularLocation>
</comment>
<name>A0A5M6C5C0_9TREE</name>
<dbReference type="FunFam" id="1.10.510.10:FF:000624">
    <property type="entry name" value="Mitogen-activated protein kinase"/>
    <property type="match status" value="1"/>
</dbReference>
<comment type="similarity">
    <text evidence="2">Belongs to the protein kinase superfamily. CMGC Ser/Thr protein kinase family. CDC2/CDKX subfamily.</text>
</comment>
<feature type="compositionally biased region" description="Polar residues" evidence="9">
    <location>
        <begin position="24"/>
        <end position="34"/>
    </location>
</feature>
<dbReference type="GO" id="GO:0005634">
    <property type="term" value="C:nucleus"/>
    <property type="evidence" value="ECO:0007669"/>
    <property type="project" value="UniProtKB-SubCell"/>
</dbReference>
<feature type="compositionally biased region" description="Low complexity" evidence="9">
    <location>
        <begin position="804"/>
        <end position="826"/>
    </location>
</feature>
<feature type="compositionally biased region" description="Pro residues" evidence="9">
    <location>
        <begin position="326"/>
        <end position="360"/>
    </location>
</feature>
<evidence type="ECO:0000256" key="2">
    <source>
        <dbReference type="ARBA" id="ARBA00006485"/>
    </source>
</evidence>
<dbReference type="Pfam" id="PF00069">
    <property type="entry name" value="Pkinase"/>
    <property type="match status" value="1"/>
</dbReference>
<accession>A0A5M6C5C0</accession>
<feature type="compositionally biased region" description="Basic and acidic residues" evidence="9">
    <location>
        <begin position="793"/>
        <end position="802"/>
    </location>
</feature>
<dbReference type="GO" id="GO:0004693">
    <property type="term" value="F:cyclin-dependent protein serine/threonine kinase activity"/>
    <property type="evidence" value="ECO:0007669"/>
    <property type="project" value="TreeGrafter"/>
</dbReference>
<proteinExistence type="inferred from homology"/>
<dbReference type="PANTHER" id="PTHR24056:SF233">
    <property type="entry name" value="CYCLIN-DEPENDENT KINASE 9"/>
    <property type="match status" value="1"/>
</dbReference>
<evidence type="ECO:0000256" key="5">
    <source>
        <dbReference type="ARBA" id="ARBA00022741"/>
    </source>
</evidence>
<reference evidence="10" key="2">
    <citation type="submission" date="2024-01" db="EMBL/GenBank/DDBJ databases">
        <title>Comparative genomics of Cryptococcus and Kwoniella reveals pathogenesis evolution and contrasting modes of karyotype evolution via chromosome fusion or intercentromeric recombination.</title>
        <authorList>
            <person name="Coelho M.A."/>
            <person name="David-Palma M."/>
            <person name="Shea T."/>
            <person name="Bowers K."/>
            <person name="McGinley-Smith S."/>
            <person name="Mohammad A.W."/>
            <person name="Gnirke A."/>
            <person name="Yurkov A.M."/>
            <person name="Nowrousian M."/>
            <person name="Sun S."/>
            <person name="Cuomo C.A."/>
            <person name="Heitman J."/>
        </authorList>
    </citation>
    <scope>NUCLEOTIDE SEQUENCE</scope>
    <source>
        <strain evidence="10">CBS 12478</strain>
    </source>
</reference>
<dbReference type="AlphaFoldDB" id="A0A5M6C5C0"/>
<feature type="region of interest" description="Disordered" evidence="9">
    <location>
        <begin position="926"/>
        <end position="952"/>
    </location>
</feature>
<feature type="compositionally biased region" description="Basic and acidic residues" evidence="9">
    <location>
        <begin position="164"/>
        <end position="203"/>
    </location>
</feature>
<dbReference type="PROSITE" id="PS50011">
    <property type="entry name" value="PROTEIN_KINASE_DOM"/>
    <property type="match status" value="1"/>
</dbReference>
<feature type="compositionally biased region" description="Pro residues" evidence="9">
    <location>
        <begin position="288"/>
        <end position="297"/>
    </location>
</feature>
<feature type="compositionally biased region" description="Basic and acidic residues" evidence="9">
    <location>
        <begin position="385"/>
        <end position="399"/>
    </location>
</feature>
<dbReference type="SUPFAM" id="SSF56112">
    <property type="entry name" value="Protein kinase-like (PK-like)"/>
    <property type="match status" value="1"/>
</dbReference>
<feature type="compositionally biased region" description="Basic and acidic residues" evidence="9">
    <location>
        <begin position="97"/>
        <end position="125"/>
    </location>
</feature>
<keyword evidence="3" id="KW-0723">Serine/threonine-protein kinase</keyword>
<reference evidence="10" key="1">
    <citation type="submission" date="2017-08" db="EMBL/GenBank/DDBJ databases">
        <authorList>
            <person name="Cuomo C."/>
            <person name="Billmyre B."/>
            <person name="Heitman J."/>
        </authorList>
    </citation>
    <scope>NUCLEOTIDE SEQUENCE</scope>
    <source>
        <strain evidence="10">CBS 12478</strain>
    </source>
</reference>
<evidence type="ECO:0000256" key="4">
    <source>
        <dbReference type="ARBA" id="ARBA00022679"/>
    </source>
</evidence>
<keyword evidence="6" id="KW-0418">Kinase</keyword>
<dbReference type="OrthoDB" id="28397at2759"/>
<dbReference type="InterPro" id="IPR017441">
    <property type="entry name" value="Protein_kinase_ATP_BS"/>
</dbReference>
<dbReference type="KEGG" id="ksn:43586910"/>
<keyword evidence="7" id="KW-0067">ATP-binding</keyword>
<feature type="compositionally biased region" description="Polar residues" evidence="9">
    <location>
        <begin position="827"/>
        <end position="836"/>
    </location>
</feature>
<dbReference type="Gene3D" id="3.30.200.20">
    <property type="entry name" value="Phosphorylase Kinase, domain 1"/>
    <property type="match status" value="1"/>
</dbReference>
<dbReference type="Gene3D" id="1.10.510.10">
    <property type="entry name" value="Transferase(Phosphotransferase) domain 1"/>
    <property type="match status" value="1"/>
</dbReference>
<feature type="compositionally biased region" description="Basic and acidic residues" evidence="9">
    <location>
        <begin position="63"/>
        <end position="76"/>
    </location>
</feature>
<evidence type="ECO:0000256" key="9">
    <source>
        <dbReference type="SAM" id="MobiDB-lite"/>
    </source>
</evidence>
<sequence length="1014" mass="112132">MAPSSSSRYRASEPEDGELVEENGPSSARPSVTSKPVWRNPLDQPGPSRTHSSQPSAPSSSSRPRDSRSPVKRSPEKAVFNHSSITATVALPSRPRSPREREKIREPERDRSAGEERRSRIRYDEYDPPSRSTRSPDYYDGRRSPLRPPPPPRRQEVNTPPHSRRYDDWDRGNRNDSYRTHDRDDRYSSDYRVDRRERDRRNPEYASSWGAYHQNRDRLLGGNIGDGDKYRPGDVSSPPPSRDRRHSRHDEPVPPPRRKSVIEREEGEYPQVDSGGRTLNSQAEAEPLTPPFLPPSSPVENGGGRSAPIKILNRPTRRPTRDSGDPPTPDVPPPPPTDDIPPPPPTPPAPPPDTPPPPPMSGANTGLEEIPTPPVPSPVKPVHRALSETKSLAKLDETPANRPDAPPGSVPRAPNRNLLDPPTRVATPVGKSENLNPYQPVTKRFRQLTAEEELTKLQKTFEGTATLAAYDLGAKLGEGTFGVVTKGIEIASKRAIALKKLITHNPRDGVSVTTVREIKILKSLSHVNVVPILNMVVERKVPGDRSNRGEVFMVFPYMDHDLCGLLSNKDFKLSHSMAKLFMKQILEGMAYIHANNFIHRDIKTANILVDKHGQIKIADFGLARTWTHDSAMPAHMANEYTNMVVTRWYRAPELLLGDTHYGPAVDMWSLGCVLGEMYLHQPILAGESDRDQLFQIFSKCGPLNEDTFPGWDKLPGFPESPGHPWNKTSQDMPILEYAHKWHMDRGGADLLVKLLRLDPKKRLTAHEALDHPWFWIAPKPAELSKTIINVESSHEMTTRQKNEPAPVQQQQQQQPYRPPQQAYPVQGQGQPFNNSARRPLGLPHQQIHPQAQAAFNNTFAPPMQGYGQQAMPNGNPYGGGGYGMQPGQGQAPYNGGGGGYGRPPMAQQPHHNPYQARPPAPYQQQNGGGMGMGTRPPPGLPAPPFKLAGAPPSIVPPAPFKLAGNGGFGARPPAGPGAMRGGPNMGMKRGPPEGDRWRDDKRRKAEDGGGGLPY</sequence>
<gene>
    <name evidence="10" type="ORF">CI109_101141</name>
</gene>
<feature type="compositionally biased region" description="Low complexity" evidence="9">
    <location>
        <begin position="48"/>
        <end position="62"/>
    </location>
</feature>
<dbReference type="InterPro" id="IPR000719">
    <property type="entry name" value="Prot_kinase_dom"/>
</dbReference>
<dbReference type="InterPro" id="IPR050108">
    <property type="entry name" value="CDK"/>
</dbReference>
<dbReference type="InterPro" id="IPR011009">
    <property type="entry name" value="Kinase-like_dom_sf"/>
</dbReference>
<dbReference type="RefSeq" id="XP_031863131.1">
    <property type="nucleotide sequence ID" value="XM_032002792.1"/>
</dbReference>
<keyword evidence="4" id="KW-0808">Transferase</keyword>
<organism evidence="10 11">
    <name type="scientific">Kwoniella shandongensis</name>
    <dbReference type="NCBI Taxonomy" id="1734106"/>
    <lineage>
        <taxon>Eukaryota</taxon>
        <taxon>Fungi</taxon>
        <taxon>Dikarya</taxon>
        <taxon>Basidiomycota</taxon>
        <taxon>Agaricomycotina</taxon>
        <taxon>Tremellomycetes</taxon>
        <taxon>Tremellales</taxon>
        <taxon>Cryptococcaceae</taxon>
        <taxon>Kwoniella</taxon>
    </lineage>
</organism>
<evidence type="ECO:0000313" key="11">
    <source>
        <dbReference type="Proteomes" id="UP000322225"/>
    </source>
</evidence>
<evidence type="ECO:0000256" key="3">
    <source>
        <dbReference type="ARBA" id="ARBA00022527"/>
    </source>
</evidence>
<feature type="region of interest" description="Disordered" evidence="9">
    <location>
        <begin position="793"/>
        <end position="839"/>
    </location>
</feature>
<dbReference type="PROSITE" id="PS00108">
    <property type="entry name" value="PROTEIN_KINASE_ST"/>
    <property type="match status" value="1"/>
</dbReference>
<feature type="region of interest" description="Disordered" evidence="9">
    <location>
        <begin position="965"/>
        <end position="1014"/>
    </location>
</feature>
<keyword evidence="5" id="KW-0547">Nucleotide-binding</keyword>
<evidence type="ECO:0000256" key="1">
    <source>
        <dbReference type="ARBA" id="ARBA00004123"/>
    </source>
</evidence>
<feature type="compositionally biased region" description="Basic and acidic residues" evidence="9">
    <location>
        <begin position="990"/>
        <end position="1007"/>
    </location>
</feature>
<dbReference type="PROSITE" id="PS00107">
    <property type="entry name" value="PROTEIN_KINASE_ATP"/>
    <property type="match status" value="1"/>
</dbReference>
<feature type="compositionally biased region" description="Pro residues" evidence="9">
    <location>
        <begin position="935"/>
        <end position="944"/>
    </location>
</feature>
<dbReference type="GeneID" id="43586910"/>
<dbReference type="EMBL" id="CP144052">
    <property type="protein sequence ID" value="WWD16710.1"/>
    <property type="molecule type" value="Genomic_DNA"/>
</dbReference>
<dbReference type="GO" id="GO:0005524">
    <property type="term" value="F:ATP binding"/>
    <property type="evidence" value="ECO:0007669"/>
    <property type="project" value="UniProtKB-UniRule"/>
</dbReference>
<dbReference type="Proteomes" id="UP000322225">
    <property type="component" value="Chromosome 2"/>
</dbReference>
<evidence type="ECO:0000256" key="8">
    <source>
        <dbReference type="ARBA" id="ARBA00023242"/>
    </source>
</evidence>
<dbReference type="PANTHER" id="PTHR24056">
    <property type="entry name" value="CELL DIVISION PROTEIN KINASE"/>
    <property type="match status" value="1"/>
</dbReference>
<feature type="region of interest" description="Disordered" evidence="9">
    <location>
        <begin position="1"/>
        <end position="437"/>
    </location>
</feature>
<evidence type="ECO:0000256" key="6">
    <source>
        <dbReference type="ARBA" id="ARBA00022777"/>
    </source>
</evidence>
<dbReference type="InterPro" id="IPR008271">
    <property type="entry name" value="Ser/Thr_kinase_AS"/>
</dbReference>
<protein>
    <submittedName>
        <fullName evidence="10">Uncharacterized protein</fullName>
    </submittedName>
</protein>
<evidence type="ECO:0000256" key="7">
    <source>
        <dbReference type="ARBA" id="ARBA00022840"/>
    </source>
</evidence>